<dbReference type="Proteomes" id="UP000266723">
    <property type="component" value="Unassembled WGS sequence"/>
</dbReference>
<comment type="caution">
    <text evidence="2">The sequence shown here is derived from an EMBL/GenBank/DDBJ whole genome shotgun (WGS) entry which is preliminary data.</text>
</comment>
<organism evidence="2 3">
    <name type="scientific">Brassica cretica</name>
    <name type="common">Mustard</name>
    <dbReference type="NCBI Taxonomy" id="69181"/>
    <lineage>
        <taxon>Eukaryota</taxon>
        <taxon>Viridiplantae</taxon>
        <taxon>Streptophyta</taxon>
        <taxon>Embryophyta</taxon>
        <taxon>Tracheophyta</taxon>
        <taxon>Spermatophyta</taxon>
        <taxon>Magnoliopsida</taxon>
        <taxon>eudicotyledons</taxon>
        <taxon>Gunneridae</taxon>
        <taxon>Pentapetalae</taxon>
        <taxon>rosids</taxon>
        <taxon>malvids</taxon>
        <taxon>Brassicales</taxon>
        <taxon>Brassicaceae</taxon>
        <taxon>Brassiceae</taxon>
        <taxon>Brassica</taxon>
    </lineage>
</organism>
<reference evidence="2 3" key="1">
    <citation type="journal article" date="2020" name="BMC Genomics">
        <title>Intraspecific diversification of the crop wild relative Brassica cretica Lam. using demographic model selection.</title>
        <authorList>
            <person name="Kioukis A."/>
            <person name="Michalopoulou V.A."/>
            <person name="Briers L."/>
            <person name="Pirintsos S."/>
            <person name="Studholme D.J."/>
            <person name="Pavlidis P."/>
            <person name="Sarris P.F."/>
        </authorList>
    </citation>
    <scope>NUCLEOTIDE SEQUENCE [LARGE SCALE GENOMIC DNA]</scope>
    <source>
        <strain evidence="3">cv. PFS-1207/04</strain>
    </source>
</reference>
<gene>
    <name evidence="2" type="ORF">DY000_02053184</name>
</gene>
<accession>A0ABQ7AHX6</accession>
<feature type="compositionally biased region" description="Basic and acidic residues" evidence="1">
    <location>
        <begin position="1"/>
        <end position="26"/>
    </location>
</feature>
<evidence type="ECO:0000313" key="3">
    <source>
        <dbReference type="Proteomes" id="UP000266723"/>
    </source>
</evidence>
<evidence type="ECO:0000256" key="1">
    <source>
        <dbReference type="SAM" id="MobiDB-lite"/>
    </source>
</evidence>
<evidence type="ECO:0000313" key="2">
    <source>
        <dbReference type="EMBL" id="KAF3497304.1"/>
    </source>
</evidence>
<dbReference type="EMBL" id="QGKV02002055">
    <property type="protein sequence ID" value="KAF3497304.1"/>
    <property type="molecule type" value="Genomic_DNA"/>
</dbReference>
<sequence>MGPHNPEDWSRPRSAARDRSKKEESSSRGTHPNSKTEPTGYITKVKHGLTTGVPRKLMSCTVSGP</sequence>
<feature type="region of interest" description="Disordered" evidence="1">
    <location>
        <begin position="1"/>
        <end position="50"/>
    </location>
</feature>
<keyword evidence="3" id="KW-1185">Reference proteome</keyword>
<name>A0ABQ7AHX6_BRACR</name>
<proteinExistence type="predicted"/>
<protein>
    <submittedName>
        <fullName evidence="2">Uncharacterized protein</fullName>
    </submittedName>
</protein>